<dbReference type="EMBL" id="PQGE01000001">
    <property type="protein sequence ID" value="POP47991.1"/>
    <property type="molecule type" value="Genomic_DNA"/>
</dbReference>
<dbReference type="RefSeq" id="WP_103674458.1">
    <property type="nucleotide sequence ID" value="NZ_PQGD01000030.1"/>
</dbReference>
<accession>A0A2P5GHY7</accession>
<evidence type="ECO:0008006" key="5">
    <source>
        <dbReference type="Google" id="ProtNLM"/>
    </source>
</evidence>
<dbReference type="AlphaFoldDB" id="A0A2P5GHY7"/>
<gene>
    <name evidence="1" type="ORF">CHU32_24895</name>
    <name evidence="2" type="ORF">CHU33_02310</name>
</gene>
<name>A0A2P5GHY7_9ENTR</name>
<evidence type="ECO:0000313" key="4">
    <source>
        <dbReference type="Proteomes" id="UP000247005"/>
    </source>
</evidence>
<evidence type="ECO:0000313" key="3">
    <source>
        <dbReference type="Proteomes" id="UP000237073"/>
    </source>
</evidence>
<dbReference type="OrthoDB" id="6538337at2"/>
<proteinExistence type="predicted"/>
<dbReference type="Proteomes" id="UP000247005">
    <property type="component" value="Unassembled WGS sequence"/>
</dbReference>
<dbReference type="EMBL" id="PQGD01000030">
    <property type="protein sequence ID" value="POP42390.1"/>
    <property type="molecule type" value="Genomic_DNA"/>
</dbReference>
<reference evidence="3 4" key="1">
    <citation type="submission" date="2018-01" db="EMBL/GenBank/DDBJ databases">
        <title>Superficieibacter electus gen. nov., sp. nov., an extended-spectrum beta-lactamase possessing member of the Enterobacteriaceae family, isolated from intensive care unit surfaces.</title>
        <authorList>
            <person name="Potter R.F."/>
            <person name="D'Souza A.W."/>
        </authorList>
    </citation>
    <scope>NUCLEOTIDE SEQUENCE [LARGE SCALE GENOMIC DNA]</scope>
    <source>
        <strain evidence="1 4">BP-1</strain>
        <strain evidence="2 3">BP-2</strain>
    </source>
</reference>
<dbReference type="SUPFAM" id="SSF46955">
    <property type="entry name" value="Putative DNA-binding domain"/>
    <property type="match status" value="1"/>
</dbReference>
<comment type="caution">
    <text evidence="1">The sequence shown here is derived from an EMBL/GenBank/DDBJ whole genome shotgun (WGS) entry which is preliminary data.</text>
</comment>
<organism evidence="1 4">
    <name type="scientific">Superficieibacter electus</name>
    <dbReference type="NCBI Taxonomy" id="2022662"/>
    <lineage>
        <taxon>Bacteria</taxon>
        <taxon>Pseudomonadati</taxon>
        <taxon>Pseudomonadota</taxon>
        <taxon>Gammaproteobacteria</taxon>
        <taxon>Enterobacterales</taxon>
        <taxon>Enterobacteriaceae</taxon>
        <taxon>Superficieibacter</taxon>
    </lineage>
</organism>
<keyword evidence="3" id="KW-1185">Reference proteome</keyword>
<sequence>MITLQSKMTTVELAECLGMATQTINRWVREQNWRTEKIPGVKGGRARLIHIDQQVCEYLTNVPALRKHTIPLLAHDVGLEYGAVDTENPLHQIYQILQNLTPNEQRQLWAFLAREGIRVFLHRLGIVSDED</sequence>
<dbReference type="InterPro" id="IPR010749">
    <property type="entry name" value="YfeC-like"/>
</dbReference>
<evidence type="ECO:0000313" key="1">
    <source>
        <dbReference type="EMBL" id="POP42390.1"/>
    </source>
</evidence>
<protein>
    <recommendedName>
        <fullName evidence="5">Helix-turn-helix domain-containing protein</fullName>
    </recommendedName>
</protein>
<evidence type="ECO:0000313" key="2">
    <source>
        <dbReference type="EMBL" id="POP47991.1"/>
    </source>
</evidence>
<dbReference type="InterPro" id="IPR009061">
    <property type="entry name" value="DNA-bd_dom_put_sf"/>
</dbReference>
<dbReference type="Pfam" id="PF07037">
    <property type="entry name" value="YfeC-like"/>
    <property type="match status" value="1"/>
</dbReference>
<dbReference type="Proteomes" id="UP000237073">
    <property type="component" value="Unassembled WGS sequence"/>
</dbReference>